<dbReference type="PANTHER" id="PTHR10098:SF112">
    <property type="entry name" value="SLR0380 PROTEIN"/>
    <property type="match status" value="1"/>
</dbReference>
<gene>
    <name evidence="3" type="ORF">WA1_06300</name>
</gene>
<accession>A0A139WSL6</accession>
<feature type="domain" description="CHAT" evidence="2">
    <location>
        <begin position="607"/>
        <end position="875"/>
    </location>
</feature>
<dbReference type="RefSeq" id="WP_017749623.1">
    <property type="nucleotide sequence ID" value="NZ_KQ976354.1"/>
</dbReference>
<dbReference type="Gene3D" id="1.25.40.10">
    <property type="entry name" value="Tetratricopeptide repeat domain"/>
    <property type="match status" value="3"/>
</dbReference>
<keyword evidence="1" id="KW-0802">TPR repeat</keyword>
<evidence type="ECO:0000313" key="4">
    <source>
        <dbReference type="Proteomes" id="UP000076925"/>
    </source>
</evidence>
<dbReference type="EMBL" id="ANNX02000051">
    <property type="protein sequence ID" value="KYC35434.1"/>
    <property type="molecule type" value="Genomic_DNA"/>
</dbReference>
<sequence length="877" mass="98557">MKIRDIPSYRRLLTFIQRMLLGLAIALLMTGTNLRQVVASNTNSQLTYPIPSLQEESGVKDILQQENRGKELYETEQFLEVVTIWQKVFQAYQLQGDQLNQARVLSNLSLAYQKLGQWSEAKTVLNQSLELLKSWGKAPSSQSKEQLKVLAQVLNTRGSLELATGQPDAALATWQKATATYTQAENQTGVIRSLVNQSQAFRALGLHRRALSTLTQVSQILEKQPDSPIKAAGLRNLGTNLRLVGKLEQAQQLLQQSLAIAQKLQLPLDISATLIDLGNIARANQDMEAALNFYQKVVAISPSQILKLRANLNQLNTLVDIKRWDLARELSRKIEPQLANLPASRGVVYMRLNFARSLTRMSQAKVHDAPTIATIAQLVATTVEQAKSIGDKQAEIHALGRLGSLYETTQQWSIAQDLTQKALMLAQSYNTPDIAYLWQWQLGRLLKKQGDVSGAIAAYTQAVKTLQVLRNELVTVEPDVQFSFRERVEPVYRELVSLLLQPGTTEPTQEFLRQARQVIESLQLAELDNFFQEACLDAKPNPIDRFDANAAVIYPIILPDRLEVILSLPQQTLSHYAVPVEQNQLENLVEKLRQTIVIRSRDDYMALSQQLYDWLLRKSETDLGKSEVKTLVFVLDGVLRNIPMAALHDGKQFLIEKYNVALTPSLQLLPPKQLRQENLKVLSAGLTEARQGFSSLKYVEMELKEIKSEVPSLVLLNKEFTRKNLHKEIQSASFPVVHIATHGNFSSKASETFILTWDSRIQIDEFDSLLENNQQNQQQAIELLVLSACETATGDKRAALGLAGIAVRAGARSTVATLWSINDEATAEFMGKFYKQLTNTQQTKAEVLRKSQLAILKDPQYEHPIYWAPYVLIGNWL</sequence>
<dbReference type="SUPFAM" id="SSF48452">
    <property type="entry name" value="TPR-like"/>
    <property type="match status" value="3"/>
</dbReference>
<dbReference type="Pfam" id="PF13181">
    <property type="entry name" value="TPR_8"/>
    <property type="match status" value="1"/>
</dbReference>
<evidence type="ECO:0000259" key="2">
    <source>
        <dbReference type="Pfam" id="PF12770"/>
    </source>
</evidence>
<organism evidence="3 4">
    <name type="scientific">Scytonema hofmannii PCC 7110</name>
    <dbReference type="NCBI Taxonomy" id="128403"/>
    <lineage>
        <taxon>Bacteria</taxon>
        <taxon>Bacillati</taxon>
        <taxon>Cyanobacteriota</taxon>
        <taxon>Cyanophyceae</taxon>
        <taxon>Nostocales</taxon>
        <taxon>Scytonemataceae</taxon>
        <taxon>Scytonema</taxon>
    </lineage>
</organism>
<dbReference type="Pfam" id="PF12770">
    <property type="entry name" value="CHAT"/>
    <property type="match status" value="1"/>
</dbReference>
<dbReference type="Proteomes" id="UP000076925">
    <property type="component" value="Unassembled WGS sequence"/>
</dbReference>
<dbReference type="STRING" id="128403.WA1_06300"/>
<dbReference type="SMART" id="SM00028">
    <property type="entry name" value="TPR"/>
    <property type="match status" value="7"/>
</dbReference>
<dbReference type="InterPro" id="IPR019734">
    <property type="entry name" value="TPR_rpt"/>
</dbReference>
<evidence type="ECO:0000256" key="1">
    <source>
        <dbReference type="PROSITE-ProRule" id="PRU00339"/>
    </source>
</evidence>
<comment type="caution">
    <text evidence="3">The sequence shown here is derived from an EMBL/GenBank/DDBJ whole genome shotgun (WGS) entry which is preliminary data.</text>
</comment>
<dbReference type="Pfam" id="PF13424">
    <property type="entry name" value="TPR_12"/>
    <property type="match status" value="2"/>
</dbReference>
<proteinExistence type="predicted"/>
<reference evidence="3 4" key="1">
    <citation type="journal article" date="2013" name="Genome Biol. Evol.">
        <title>Genomes of Stigonematalean cyanobacteria (subsection V) and the evolution of oxygenic photosynthesis from prokaryotes to plastids.</title>
        <authorList>
            <person name="Dagan T."/>
            <person name="Roettger M."/>
            <person name="Stucken K."/>
            <person name="Landan G."/>
            <person name="Koch R."/>
            <person name="Major P."/>
            <person name="Gould S.B."/>
            <person name="Goremykin V.V."/>
            <person name="Rippka R."/>
            <person name="Tandeau de Marsac N."/>
            <person name="Gugger M."/>
            <person name="Lockhart P.J."/>
            <person name="Allen J.F."/>
            <person name="Brune I."/>
            <person name="Maus I."/>
            <person name="Puhler A."/>
            <person name="Martin W.F."/>
        </authorList>
    </citation>
    <scope>NUCLEOTIDE SEQUENCE [LARGE SCALE GENOMIC DNA]</scope>
    <source>
        <strain evidence="3 4">PCC 7110</strain>
    </source>
</reference>
<dbReference type="PANTHER" id="PTHR10098">
    <property type="entry name" value="RAPSYN-RELATED"/>
    <property type="match status" value="1"/>
</dbReference>
<dbReference type="OrthoDB" id="446317at2"/>
<dbReference type="AlphaFoldDB" id="A0A139WSL6"/>
<dbReference type="InterPro" id="IPR011990">
    <property type="entry name" value="TPR-like_helical_dom_sf"/>
</dbReference>
<protein>
    <recommendedName>
        <fullName evidence="2">CHAT domain-containing protein</fullName>
    </recommendedName>
</protein>
<feature type="repeat" description="TPR" evidence="1">
    <location>
        <begin position="271"/>
        <end position="304"/>
    </location>
</feature>
<dbReference type="PROSITE" id="PS50005">
    <property type="entry name" value="TPR"/>
    <property type="match status" value="1"/>
</dbReference>
<evidence type="ECO:0000313" key="3">
    <source>
        <dbReference type="EMBL" id="KYC35434.1"/>
    </source>
</evidence>
<keyword evidence="4" id="KW-1185">Reference proteome</keyword>
<name>A0A139WSL6_9CYAN</name>
<dbReference type="InterPro" id="IPR024983">
    <property type="entry name" value="CHAT_dom"/>
</dbReference>